<sequence length="341" mass="37980">MVKTEMLAYTIRRILMLIPVLIGMSIITFAIVHAIPGDPAKTIAGEKATPEQLQEIRESLGLDKPAYIQYFHYLGDLLRGDLGTSLITKVPISEEIGPFLAATAELTAASMLIAVFFGVNLGILSAWRQNSWWDYSAMLIALIGVSMPVFWLGLMEQWFFAQELGWFPSNGRIDARMEFEGITHFYVIDSLLRGDYAALSDVLMHLILPAAALGTIPMAIIARMTRSSMLEVMRSDYIRTARAKGLSEFWVIYKHTLKNACIPVLTVVGLQLGLLLGGAVLTETIFSWPGVGRYIYDAINSRNYPVIQSGILVLATIFVVINLIVDLLYAWIDPRIQYGKE</sequence>
<dbReference type="Pfam" id="PF19300">
    <property type="entry name" value="BPD_transp_1_N"/>
    <property type="match status" value="1"/>
</dbReference>
<organism evidence="9 10">
    <name type="scientific">Lihuaxuella thermophila</name>
    <dbReference type="NCBI Taxonomy" id="1173111"/>
    <lineage>
        <taxon>Bacteria</taxon>
        <taxon>Bacillati</taxon>
        <taxon>Bacillota</taxon>
        <taxon>Bacilli</taxon>
        <taxon>Bacillales</taxon>
        <taxon>Thermoactinomycetaceae</taxon>
        <taxon>Lihuaxuella</taxon>
    </lineage>
</organism>
<protein>
    <submittedName>
        <fullName evidence="9">Peptide/nickel transport system permease protein</fullName>
    </submittedName>
</protein>
<proteinExistence type="inferred from homology"/>
<reference evidence="9 10" key="1">
    <citation type="submission" date="2016-10" db="EMBL/GenBank/DDBJ databases">
        <authorList>
            <person name="de Groot N.N."/>
        </authorList>
    </citation>
    <scope>NUCLEOTIDE SEQUENCE [LARGE SCALE GENOMIC DNA]</scope>
    <source>
        <strain evidence="9 10">DSM 46701</strain>
    </source>
</reference>
<dbReference type="SUPFAM" id="SSF161098">
    <property type="entry name" value="MetI-like"/>
    <property type="match status" value="1"/>
</dbReference>
<dbReference type="GO" id="GO:0055085">
    <property type="term" value="P:transmembrane transport"/>
    <property type="evidence" value="ECO:0007669"/>
    <property type="project" value="InterPro"/>
</dbReference>
<evidence type="ECO:0000256" key="5">
    <source>
        <dbReference type="ARBA" id="ARBA00022989"/>
    </source>
</evidence>
<dbReference type="GO" id="GO:0005886">
    <property type="term" value="C:plasma membrane"/>
    <property type="evidence" value="ECO:0007669"/>
    <property type="project" value="UniProtKB-SubCell"/>
</dbReference>
<feature type="domain" description="ABC transmembrane type-1" evidence="8">
    <location>
        <begin position="100"/>
        <end position="329"/>
    </location>
</feature>
<keyword evidence="4 7" id="KW-0812">Transmembrane</keyword>
<dbReference type="Proteomes" id="UP000199695">
    <property type="component" value="Unassembled WGS sequence"/>
</dbReference>
<evidence type="ECO:0000259" key="8">
    <source>
        <dbReference type="PROSITE" id="PS50928"/>
    </source>
</evidence>
<name>A0A1H8HJ70_9BACL</name>
<dbReference type="InterPro" id="IPR000515">
    <property type="entry name" value="MetI-like"/>
</dbReference>
<dbReference type="InterPro" id="IPR045621">
    <property type="entry name" value="BPD_transp_1_N"/>
</dbReference>
<comment type="subcellular location">
    <subcellularLocation>
        <location evidence="1 7">Cell membrane</location>
        <topology evidence="1 7">Multi-pass membrane protein</topology>
    </subcellularLocation>
</comment>
<dbReference type="Pfam" id="PF00528">
    <property type="entry name" value="BPD_transp_1"/>
    <property type="match status" value="1"/>
</dbReference>
<dbReference type="PANTHER" id="PTHR43163:SF6">
    <property type="entry name" value="DIPEPTIDE TRANSPORT SYSTEM PERMEASE PROTEIN DPPB-RELATED"/>
    <property type="match status" value="1"/>
</dbReference>
<dbReference type="STRING" id="1173111.SAMN05444955_11453"/>
<dbReference type="CDD" id="cd06261">
    <property type="entry name" value="TM_PBP2"/>
    <property type="match status" value="1"/>
</dbReference>
<feature type="transmembrane region" description="Helical" evidence="7">
    <location>
        <begin position="14"/>
        <end position="35"/>
    </location>
</feature>
<dbReference type="EMBL" id="FOCQ01000014">
    <property type="protein sequence ID" value="SEN56129.1"/>
    <property type="molecule type" value="Genomic_DNA"/>
</dbReference>
<accession>A0A1H8HJ70</accession>
<keyword evidence="5 7" id="KW-1133">Transmembrane helix</keyword>
<feature type="transmembrane region" description="Helical" evidence="7">
    <location>
        <begin position="262"/>
        <end position="286"/>
    </location>
</feature>
<gene>
    <name evidence="9" type="ORF">SAMN05444955_11453</name>
</gene>
<dbReference type="Gene3D" id="1.10.3720.10">
    <property type="entry name" value="MetI-like"/>
    <property type="match status" value="1"/>
</dbReference>
<keyword evidence="10" id="KW-1185">Reference proteome</keyword>
<evidence type="ECO:0000256" key="4">
    <source>
        <dbReference type="ARBA" id="ARBA00022692"/>
    </source>
</evidence>
<keyword evidence="3" id="KW-1003">Cell membrane</keyword>
<evidence type="ECO:0000256" key="3">
    <source>
        <dbReference type="ARBA" id="ARBA00022475"/>
    </source>
</evidence>
<evidence type="ECO:0000256" key="2">
    <source>
        <dbReference type="ARBA" id="ARBA00022448"/>
    </source>
</evidence>
<feature type="transmembrane region" description="Helical" evidence="7">
    <location>
        <begin position="139"/>
        <end position="160"/>
    </location>
</feature>
<evidence type="ECO:0000256" key="7">
    <source>
        <dbReference type="RuleBase" id="RU363032"/>
    </source>
</evidence>
<evidence type="ECO:0000256" key="1">
    <source>
        <dbReference type="ARBA" id="ARBA00004651"/>
    </source>
</evidence>
<feature type="transmembrane region" description="Helical" evidence="7">
    <location>
        <begin position="202"/>
        <end position="224"/>
    </location>
</feature>
<feature type="transmembrane region" description="Helical" evidence="7">
    <location>
        <begin position="108"/>
        <end position="127"/>
    </location>
</feature>
<dbReference type="PROSITE" id="PS50928">
    <property type="entry name" value="ABC_TM1"/>
    <property type="match status" value="1"/>
</dbReference>
<comment type="similarity">
    <text evidence="7">Belongs to the binding-protein-dependent transport system permease family.</text>
</comment>
<evidence type="ECO:0000313" key="10">
    <source>
        <dbReference type="Proteomes" id="UP000199695"/>
    </source>
</evidence>
<dbReference type="PANTHER" id="PTHR43163">
    <property type="entry name" value="DIPEPTIDE TRANSPORT SYSTEM PERMEASE PROTEIN DPPB-RELATED"/>
    <property type="match status" value="1"/>
</dbReference>
<dbReference type="InterPro" id="IPR035906">
    <property type="entry name" value="MetI-like_sf"/>
</dbReference>
<keyword evidence="6 7" id="KW-0472">Membrane</keyword>
<evidence type="ECO:0000256" key="6">
    <source>
        <dbReference type="ARBA" id="ARBA00023136"/>
    </source>
</evidence>
<evidence type="ECO:0000313" key="9">
    <source>
        <dbReference type="EMBL" id="SEN56129.1"/>
    </source>
</evidence>
<keyword evidence="2 7" id="KW-0813">Transport</keyword>
<dbReference type="AlphaFoldDB" id="A0A1H8HJ70"/>
<feature type="transmembrane region" description="Helical" evidence="7">
    <location>
        <begin position="306"/>
        <end position="332"/>
    </location>
</feature>